<keyword evidence="8" id="KW-1185">Reference proteome</keyword>
<dbReference type="Proteomes" id="UP001596266">
    <property type="component" value="Unassembled WGS sequence"/>
</dbReference>
<comment type="cofactor">
    <cofactor evidence="1">
        <name>pyridoxal 5'-phosphate</name>
        <dbReference type="ChEBI" id="CHEBI:597326"/>
    </cofactor>
</comment>
<comment type="caution">
    <text evidence="7">The sequence shown here is derived from an EMBL/GenBank/DDBJ whole genome shotgun (WGS) entry which is preliminary data.</text>
</comment>
<dbReference type="Pfam" id="PF00155">
    <property type="entry name" value="Aminotran_1_2"/>
    <property type="match status" value="1"/>
</dbReference>
<sequence>MTDFTSMTPDQLRARGSQKWNNYPADVIPLWVAEMDFPMAPAVTEAINATVAADAFGYAVKTQELPSAFAAFAARRLDQQIDPQLTTIIPDVLTGVVLAIQAHSPAGSPVVVPTPSYMPFLAIPGELGRDLVPVPLVEHTEASDAHLRWTLDLAGIDAAFAAGARTLILCQPYNPVGRMFTPDELRALAEVVDRHGAWVVSDEIHAPLTMPGVRHVGYAGVSDIAASHCSTITSASKSFTMPGLPCATITHHTEQANEQWTTNAPAGRIYGATTLGINANIAAFTRGDEWLDGAMAQVAENSATLSAWLAEHAPQARYLPGEATYFAWIDWRECGLGDAPAEWFLEHARVWMNSGPAFGEVGKGFSRLNLATTPAILSDALGRMAGALASR</sequence>
<keyword evidence="4 7" id="KW-0456">Lyase</keyword>
<dbReference type="PANTHER" id="PTHR43525:SF2">
    <property type="entry name" value="CYSTATHIONINE BETA-LYASE-RELATED"/>
    <property type="match status" value="1"/>
</dbReference>
<dbReference type="EC" id="4.4.1.13" evidence="2"/>
<dbReference type="PANTHER" id="PTHR43525">
    <property type="entry name" value="PROTEIN MALY"/>
    <property type="match status" value="1"/>
</dbReference>
<dbReference type="Gene3D" id="3.90.1150.10">
    <property type="entry name" value="Aspartate Aminotransferase, domain 1"/>
    <property type="match status" value="1"/>
</dbReference>
<evidence type="ECO:0000313" key="7">
    <source>
        <dbReference type="EMBL" id="MFC6396746.1"/>
    </source>
</evidence>
<gene>
    <name evidence="7" type="ORF">ACFP57_07065</name>
</gene>
<dbReference type="CDD" id="cd00609">
    <property type="entry name" value="AAT_like"/>
    <property type="match status" value="1"/>
</dbReference>
<dbReference type="InterPro" id="IPR051798">
    <property type="entry name" value="Class-II_PLP-Dep_Aminotrans"/>
</dbReference>
<feature type="domain" description="Aminotransferase class I/classII large" evidence="6">
    <location>
        <begin position="26"/>
        <end position="377"/>
    </location>
</feature>
<name>A0ABW1X4F3_9ACTN</name>
<keyword evidence="3" id="KW-0663">Pyridoxal phosphate</keyword>
<dbReference type="InterPro" id="IPR015421">
    <property type="entry name" value="PyrdxlP-dep_Trfase_major"/>
</dbReference>
<dbReference type="Gene3D" id="3.40.640.10">
    <property type="entry name" value="Type I PLP-dependent aspartate aminotransferase-like (Major domain)"/>
    <property type="match status" value="1"/>
</dbReference>
<evidence type="ECO:0000256" key="3">
    <source>
        <dbReference type="ARBA" id="ARBA00022898"/>
    </source>
</evidence>
<organism evidence="7 8">
    <name type="scientific">Luteococcus sanguinis</name>
    <dbReference type="NCBI Taxonomy" id="174038"/>
    <lineage>
        <taxon>Bacteria</taxon>
        <taxon>Bacillati</taxon>
        <taxon>Actinomycetota</taxon>
        <taxon>Actinomycetes</taxon>
        <taxon>Propionibacteriales</taxon>
        <taxon>Propionibacteriaceae</taxon>
        <taxon>Luteococcus</taxon>
    </lineage>
</organism>
<dbReference type="RefSeq" id="WP_343884254.1">
    <property type="nucleotide sequence ID" value="NZ_BAAAKI010000001.1"/>
</dbReference>
<dbReference type="InterPro" id="IPR004839">
    <property type="entry name" value="Aminotransferase_I/II_large"/>
</dbReference>
<proteinExistence type="inferred from homology"/>
<dbReference type="InterPro" id="IPR015422">
    <property type="entry name" value="PyrdxlP-dep_Trfase_small"/>
</dbReference>
<comment type="similarity">
    <text evidence="5">Belongs to the class-II pyridoxal-phosphate-dependent aminotransferase family. MalY/PatB cystathionine beta-lyase subfamily.</text>
</comment>
<evidence type="ECO:0000256" key="2">
    <source>
        <dbReference type="ARBA" id="ARBA00012224"/>
    </source>
</evidence>
<evidence type="ECO:0000256" key="4">
    <source>
        <dbReference type="ARBA" id="ARBA00023239"/>
    </source>
</evidence>
<dbReference type="SUPFAM" id="SSF53383">
    <property type="entry name" value="PLP-dependent transferases"/>
    <property type="match status" value="1"/>
</dbReference>
<evidence type="ECO:0000256" key="5">
    <source>
        <dbReference type="ARBA" id="ARBA00037974"/>
    </source>
</evidence>
<evidence type="ECO:0000259" key="6">
    <source>
        <dbReference type="Pfam" id="PF00155"/>
    </source>
</evidence>
<dbReference type="EMBL" id="JBHSUA010000015">
    <property type="protein sequence ID" value="MFC6396746.1"/>
    <property type="molecule type" value="Genomic_DNA"/>
</dbReference>
<dbReference type="GO" id="GO:0047804">
    <property type="term" value="F:cysteine-S-conjugate beta-lyase activity"/>
    <property type="evidence" value="ECO:0007669"/>
    <property type="project" value="UniProtKB-EC"/>
</dbReference>
<dbReference type="InterPro" id="IPR015424">
    <property type="entry name" value="PyrdxlP-dep_Trfase"/>
</dbReference>
<accession>A0ABW1X4F3</accession>
<reference evidence="8" key="1">
    <citation type="journal article" date="2019" name="Int. J. Syst. Evol. Microbiol.">
        <title>The Global Catalogue of Microorganisms (GCM) 10K type strain sequencing project: providing services to taxonomists for standard genome sequencing and annotation.</title>
        <authorList>
            <consortium name="The Broad Institute Genomics Platform"/>
            <consortium name="The Broad Institute Genome Sequencing Center for Infectious Disease"/>
            <person name="Wu L."/>
            <person name="Ma J."/>
        </authorList>
    </citation>
    <scope>NUCLEOTIDE SEQUENCE [LARGE SCALE GENOMIC DNA]</scope>
    <source>
        <strain evidence="8">CGMCC 1.15277</strain>
    </source>
</reference>
<protein>
    <recommendedName>
        <fullName evidence="2">cysteine-S-conjugate beta-lyase</fullName>
        <ecNumber evidence="2">4.4.1.13</ecNumber>
    </recommendedName>
</protein>
<evidence type="ECO:0000256" key="1">
    <source>
        <dbReference type="ARBA" id="ARBA00001933"/>
    </source>
</evidence>
<evidence type="ECO:0000313" key="8">
    <source>
        <dbReference type="Proteomes" id="UP001596266"/>
    </source>
</evidence>